<dbReference type="STRING" id="1289135.A966_00225"/>
<proteinExistence type="predicted"/>
<dbReference type="OrthoDB" id="308381at2"/>
<evidence type="ECO:0000313" key="1">
    <source>
        <dbReference type="EMBL" id="EKV58364.1"/>
    </source>
</evidence>
<dbReference type="Proteomes" id="UP000011663">
    <property type="component" value="Unassembled WGS sequence"/>
</dbReference>
<accession>A0A2U4FFK3</accession>
<dbReference type="RefSeq" id="WP_008721122.1">
    <property type="nucleotide sequence ID" value="NZ_JH994109.1"/>
</dbReference>
<evidence type="ECO:0000313" key="2">
    <source>
        <dbReference type="Proteomes" id="UP000011663"/>
    </source>
</evidence>
<name>A0A2U4FFK3_9SPIR</name>
<protein>
    <submittedName>
        <fullName evidence="1">Uncharacterized protein</fullName>
    </submittedName>
</protein>
<organism evidence="1 2">
    <name type="scientific">Brachyspira hampsonii 30446</name>
    <dbReference type="NCBI Taxonomy" id="1289135"/>
    <lineage>
        <taxon>Bacteria</taxon>
        <taxon>Pseudomonadati</taxon>
        <taxon>Spirochaetota</taxon>
        <taxon>Spirochaetia</taxon>
        <taxon>Brachyspirales</taxon>
        <taxon>Brachyspiraceae</taxon>
        <taxon>Brachyspira</taxon>
    </lineage>
</organism>
<gene>
    <name evidence="1" type="ORF">A966_00225</name>
</gene>
<dbReference type="EMBL" id="ALNZ01000002">
    <property type="protein sequence ID" value="EKV58364.1"/>
    <property type="molecule type" value="Genomic_DNA"/>
</dbReference>
<dbReference type="GeneID" id="66486568"/>
<reference evidence="1 2" key="1">
    <citation type="submission" date="2012-07" db="EMBL/GenBank/DDBJ databases">
        <title>Genome sequence of Brachyspira sp. 30446, isolated from a pig with mucohaemorrhagic colitis.</title>
        <authorList>
            <person name="Rubin J.E."/>
            <person name="Fernando C."/>
            <person name="Harding J.C.S."/>
            <person name="Hill J.E."/>
        </authorList>
    </citation>
    <scope>NUCLEOTIDE SEQUENCE [LARGE SCALE GENOMIC DNA]</scope>
    <source>
        <strain evidence="1 2">30446</strain>
    </source>
</reference>
<comment type="caution">
    <text evidence="1">The sequence shown here is derived from an EMBL/GenBank/DDBJ whole genome shotgun (WGS) entry which is preliminary data.</text>
</comment>
<sequence>MIVQEKGVKAFFKNIIKKIFNKKDLSNFNEEQISDNNIRKKLYEHIYKVSFGNNKLIGLRYEILYAEYARIKKINLKKLAKNRKIKTTRQCAVGVEMAMELDKNNNTNHLDNLYKLAKKLFEEAKENAD</sequence>
<dbReference type="AlphaFoldDB" id="A0A2U4FFK3"/>